<sequence>MLAAPQHGFVYLAASKTGSTSVQRALRPYAHLEYRTPPYQKHLGPLRFEDEVAPLLTADGFARDSYVTVAMIRHPVDLVVSWWRYRSRPELEGQPRSTAGTTIDEYAERVLAGEGGFTRPSTWLAGTDGAVLVERLWRYDHIDALLAWAGERVGTRLELPRLNQSPERPAELDPALRRRLEELFAPELAIYAAAD</sequence>
<comment type="caution">
    <text evidence="1">The sequence shown here is derived from an EMBL/GenBank/DDBJ whole genome shotgun (WGS) entry which is preliminary data.</text>
</comment>
<name>A0A7W4VZD9_9ACTN</name>
<dbReference type="Proteomes" id="UP000589626">
    <property type="component" value="Unassembled WGS sequence"/>
</dbReference>
<protein>
    <recommendedName>
        <fullName evidence="3">Sulfotransferase family protein</fullName>
    </recommendedName>
</protein>
<evidence type="ECO:0008006" key="3">
    <source>
        <dbReference type="Google" id="ProtNLM"/>
    </source>
</evidence>
<reference evidence="1 2" key="1">
    <citation type="submission" date="2020-08" db="EMBL/GenBank/DDBJ databases">
        <title>Sequencing the genomes of 1000 actinobacteria strains.</title>
        <authorList>
            <person name="Klenk H.-P."/>
        </authorList>
    </citation>
    <scope>NUCLEOTIDE SEQUENCE [LARGE SCALE GENOMIC DNA]</scope>
    <source>
        <strain evidence="1 2">DSM 105498</strain>
    </source>
</reference>
<evidence type="ECO:0000313" key="1">
    <source>
        <dbReference type="EMBL" id="MBB3044618.1"/>
    </source>
</evidence>
<keyword evidence="2" id="KW-1185">Reference proteome</keyword>
<accession>A0A7W4VZD9</accession>
<dbReference type="AlphaFoldDB" id="A0A7W4VZD9"/>
<evidence type="ECO:0000313" key="2">
    <source>
        <dbReference type="Proteomes" id="UP000589626"/>
    </source>
</evidence>
<gene>
    <name evidence="1" type="ORF">FHU40_004455</name>
</gene>
<dbReference type="InterPro" id="IPR027417">
    <property type="entry name" value="P-loop_NTPase"/>
</dbReference>
<dbReference type="SUPFAM" id="SSF52540">
    <property type="entry name" value="P-loop containing nucleoside triphosphate hydrolases"/>
    <property type="match status" value="1"/>
</dbReference>
<dbReference type="Gene3D" id="3.40.50.300">
    <property type="entry name" value="P-loop containing nucleotide triphosphate hydrolases"/>
    <property type="match status" value="1"/>
</dbReference>
<dbReference type="RefSeq" id="WP_183594520.1">
    <property type="nucleotide sequence ID" value="NZ_JACHWR010000003.1"/>
</dbReference>
<proteinExistence type="predicted"/>
<organism evidence="1 2">
    <name type="scientific">Nocardioides soli</name>
    <dbReference type="NCBI Taxonomy" id="1036020"/>
    <lineage>
        <taxon>Bacteria</taxon>
        <taxon>Bacillati</taxon>
        <taxon>Actinomycetota</taxon>
        <taxon>Actinomycetes</taxon>
        <taxon>Propionibacteriales</taxon>
        <taxon>Nocardioidaceae</taxon>
        <taxon>Nocardioides</taxon>
    </lineage>
</organism>
<dbReference type="EMBL" id="JACHWR010000003">
    <property type="protein sequence ID" value="MBB3044618.1"/>
    <property type="molecule type" value="Genomic_DNA"/>
</dbReference>